<dbReference type="EMBL" id="ACFG01000004">
    <property type="protein sequence ID" value="EEH64315.1"/>
    <property type="molecule type" value="Genomic_DNA"/>
</dbReference>
<accession>C0VY12</accession>
<evidence type="ECO:0000313" key="1">
    <source>
        <dbReference type="EMBL" id="EEH64315.1"/>
    </source>
</evidence>
<keyword evidence="2" id="KW-1185">Reference proteome</keyword>
<dbReference type="STRING" id="525245.HMPREF0044_0052"/>
<proteinExistence type="predicted"/>
<organism evidence="1 2">
    <name type="scientific">Gleimia coleocanis DSM 15436</name>
    <dbReference type="NCBI Taxonomy" id="525245"/>
    <lineage>
        <taxon>Bacteria</taxon>
        <taxon>Bacillati</taxon>
        <taxon>Actinomycetota</taxon>
        <taxon>Actinomycetes</taxon>
        <taxon>Actinomycetales</taxon>
        <taxon>Actinomycetaceae</taxon>
        <taxon>Gleimia</taxon>
    </lineage>
</organism>
<name>C0VY12_9ACTO</name>
<protein>
    <submittedName>
        <fullName evidence="1">Uncharacterized protein</fullName>
    </submittedName>
</protein>
<dbReference type="HOGENOM" id="CLU_104055_0_0_11"/>
<comment type="caution">
    <text evidence="1">The sequence shown here is derived from an EMBL/GenBank/DDBJ whole genome shotgun (WGS) entry which is preliminary data.</text>
</comment>
<evidence type="ECO:0000313" key="2">
    <source>
        <dbReference type="Proteomes" id="UP000010301"/>
    </source>
</evidence>
<dbReference type="Proteomes" id="UP000010301">
    <property type="component" value="Unassembled WGS sequence"/>
</dbReference>
<gene>
    <name evidence="1" type="ORF">HMPREF0044_0052</name>
</gene>
<dbReference type="AlphaFoldDB" id="C0VY12"/>
<sequence>MAFPGKIERDRYFSASVLFRGRFAELREGKKMAVDKDKLQRDLDALGEAAMRRGEELAVKATQLAEQGLEWATPRAQKLYEDGVALAAPKIEEAAIKVRPYLDNVHDKVVEDYLPRIEEAAREAQRALAEEGSLTERVSKATEVATETLTTAVPKKRRFRAGRVALWTLGGAAVAGAGYLAWRRSQPIDDPWAEEYWADLDTDADFEEFEVEEAEVPVEEMEALEAEEDEEK</sequence>
<reference evidence="1 2" key="1">
    <citation type="submission" date="2009-01" db="EMBL/GenBank/DDBJ databases">
        <authorList>
            <person name="Qin X."/>
            <person name="Bachman B."/>
            <person name="Battles P."/>
            <person name="Bell A."/>
            <person name="Bess C."/>
            <person name="Bickham C."/>
            <person name="Chaboub L."/>
            <person name="Chen D."/>
            <person name="Coyle M."/>
            <person name="Deiros D.R."/>
            <person name="Dinh H."/>
            <person name="Forbes L."/>
            <person name="Fowler G."/>
            <person name="Francisco L."/>
            <person name="Fu Q."/>
            <person name="Gubbala S."/>
            <person name="Hale W."/>
            <person name="Han Y."/>
            <person name="Hemphill L."/>
            <person name="Highlander S.K."/>
            <person name="Hirani K."/>
            <person name="Hogues M."/>
            <person name="Jackson L."/>
            <person name="Jakkamsetti A."/>
            <person name="Javaid M."/>
            <person name="Jiang H."/>
            <person name="Korchina V."/>
            <person name="Kovar C."/>
            <person name="Lara F."/>
            <person name="Lee S."/>
            <person name="Mata R."/>
            <person name="Mathew T."/>
            <person name="Moen C."/>
            <person name="Morales K."/>
            <person name="Munidasa M."/>
            <person name="Nazareth L."/>
            <person name="Ngo R."/>
            <person name="Nguyen L."/>
            <person name="Okwuonu G."/>
            <person name="Ongeri F."/>
            <person name="Patil S."/>
            <person name="Petrosino J."/>
            <person name="Pham C."/>
            <person name="Pham P."/>
            <person name="Pu L.-L."/>
            <person name="Puazo M."/>
            <person name="Raj R."/>
            <person name="Reid J."/>
            <person name="Rouhana J."/>
            <person name="Saada N."/>
            <person name="Shang Y."/>
            <person name="Simmons D."/>
            <person name="Thornton R."/>
            <person name="Warren J."/>
            <person name="Weissenberger G."/>
            <person name="Zhang J."/>
            <person name="Zhang L."/>
            <person name="Zhou C."/>
            <person name="Zhu D."/>
            <person name="Muzny D."/>
            <person name="Worley K."/>
            <person name="Gibbs R."/>
        </authorList>
    </citation>
    <scope>NUCLEOTIDE SEQUENCE [LARGE SCALE GENOMIC DNA]</scope>
    <source>
        <strain evidence="1 2">DSM 15436</strain>
    </source>
</reference>
<dbReference type="eggNOG" id="ENOG502ZG5Q">
    <property type="taxonomic scope" value="Bacteria"/>
</dbReference>